<dbReference type="Pfam" id="PF04471">
    <property type="entry name" value="Mrr_cat"/>
    <property type="match status" value="1"/>
</dbReference>
<dbReference type="Proteomes" id="UP000000845">
    <property type="component" value="Chromosome"/>
</dbReference>
<dbReference type="SUPFAM" id="SSF52980">
    <property type="entry name" value="Restriction endonuclease-like"/>
    <property type="match status" value="1"/>
</dbReference>
<evidence type="ECO:0000313" key="3">
    <source>
        <dbReference type="Proteomes" id="UP000000845"/>
    </source>
</evidence>
<gene>
    <name evidence="2" type="ordered locus">Sterm_2603</name>
</gene>
<dbReference type="InterPro" id="IPR011335">
    <property type="entry name" value="Restrct_endonuc-II-like"/>
</dbReference>
<evidence type="ECO:0000259" key="1">
    <source>
        <dbReference type="Pfam" id="PF04471"/>
    </source>
</evidence>
<dbReference type="GO" id="GO:0009307">
    <property type="term" value="P:DNA restriction-modification system"/>
    <property type="evidence" value="ECO:0007669"/>
    <property type="project" value="InterPro"/>
</dbReference>
<dbReference type="eggNOG" id="COG1715">
    <property type="taxonomic scope" value="Bacteria"/>
</dbReference>
<evidence type="ECO:0000313" key="2">
    <source>
        <dbReference type="EMBL" id="ACZ09451.1"/>
    </source>
</evidence>
<dbReference type="HOGENOM" id="CLU_849642_0_0_0"/>
<dbReference type="AlphaFoldDB" id="D1AM77"/>
<accession>D1AM77</accession>
<sequence>MSENIGIYTIRTDRTSKDLLLERLKEKEICMGWGGGITDIDLDAGKETFRENIVKVYKDITPRRIGNLARGLTEIKENDILMIPNLPEAGKFIVGVAEKDPYRHDKEDNSHLNHRIKLKEIYGLDGNLDMKNEKVSEWYAKLWVMRLPIYPNYHHHDCIENLLEGLRSGEIKELEASALEEYLGSKLDKYVKEMKEDLLKAPLTGPLSFERICEKIVEFHGYKISSRNKYDRKGGDADLIASKEENSPFERRIENIYIQIKKYSGNTDKGALEQIEKLAKMNENDAKCVMSLGEFDKETEKYAEEKEIILIPGDEICRMLLQVISKS</sequence>
<dbReference type="KEGG" id="str:Sterm_2603"/>
<name>D1AM77_SEBTE</name>
<dbReference type="RefSeq" id="WP_012862045.1">
    <property type="nucleotide sequence ID" value="NC_013517.1"/>
</dbReference>
<dbReference type="Gene3D" id="3.40.1350.10">
    <property type="match status" value="1"/>
</dbReference>
<dbReference type="GO" id="GO:0004519">
    <property type="term" value="F:endonuclease activity"/>
    <property type="evidence" value="ECO:0007669"/>
    <property type="project" value="InterPro"/>
</dbReference>
<organism evidence="2 3">
    <name type="scientific">Sebaldella termitidis (strain ATCC 33386 / NCTC 11300)</name>
    <dbReference type="NCBI Taxonomy" id="526218"/>
    <lineage>
        <taxon>Bacteria</taxon>
        <taxon>Fusobacteriati</taxon>
        <taxon>Fusobacteriota</taxon>
        <taxon>Fusobacteriia</taxon>
        <taxon>Fusobacteriales</taxon>
        <taxon>Leptotrichiaceae</taxon>
        <taxon>Sebaldella</taxon>
    </lineage>
</organism>
<keyword evidence="3" id="KW-1185">Reference proteome</keyword>
<proteinExistence type="predicted"/>
<dbReference type="InterPro" id="IPR011856">
    <property type="entry name" value="tRNA_endonuc-like_dom_sf"/>
</dbReference>
<dbReference type="STRING" id="526218.Sterm_2603"/>
<dbReference type="EMBL" id="CP001739">
    <property type="protein sequence ID" value="ACZ09451.1"/>
    <property type="molecule type" value="Genomic_DNA"/>
</dbReference>
<reference evidence="2 3" key="2">
    <citation type="journal article" date="2010" name="Stand. Genomic Sci.">
        <title>Complete genome sequence of Sebaldella termitidis type strain (NCTC 11300).</title>
        <authorList>
            <person name="Harmon-Smith M."/>
            <person name="Celia L."/>
            <person name="Chertkov O."/>
            <person name="Lapidus A."/>
            <person name="Copeland A."/>
            <person name="Glavina Del Rio T."/>
            <person name="Nolan M."/>
            <person name="Lucas S."/>
            <person name="Tice H."/>
            <person name="Cheng J.F."/>
            <person name="Han C."/>
            <person name="Detter J.C."/>
            <person name="Bruce D."/>
            <person name="Goodwin L."/>
            <person name="Pitluck S."/>
            <person name="Pati A."/>
            <person name="Liolios K."/>
            <person name="Ivanova N."/>
            <person name="Mavromatis K."/>
            <person name="Mikhailova N."/>
            <person name="Chen A."/>
            <person name="Palaniappan K."/>
            <person name="Land M."/>
            <person name="Hauser L."/>
            <person name="Chang Y.J."/>
            <person name="Jeffries C.D."/>
            <person name="Brettin T."/>
            <person name="Goker M."/>
            <person name="Beck B."/>
            <person name="Bristow J."/>
            <person name="Eisen J.A."/>
            <person name="Markowitz V."/>
            <person name="Hugenholtz P."/>
            <person name="Kyrpides N.C."/>
            <person name="Klenk H.P."/>
            <person name="Chen F."/>
        </authorList>
    </citation>
    <scope>NUCLEOTIDE SEQUENCE [LARGE SCALE GENOMIC DNA]</scope>
    <source>
        <strain evidence="3">ATCC 33386 / NCTC 11300</strain>
    </source>
</reference>
<dbReference type="GO" id="GO:0003677">
    <property type="term" value="F:DNA binding"/>
    <property type="evidence" value="ECO:0007669"/>
    <property type="project" value="InterPro"/>
</dbReference>
<protein>
    <recommendedName>
        <fullName evidence="1">Restriction endonuclease type IV Mrr domain-containing protein</fullName>
    </recommendedName>
</protein>
<reference evidence="3" key="1">
    <citation type="submission" date="2009-09" db="EMBL/GenBank/DDBJ databases">
        <title>The complete chromosome of Sebaldella termitidis ATCC 33386.</title>
        <authorList>
            <consortium name="US DOE Joint Genome Institute (JGI-PGF)"/>
            <person name="Lucas S."/>
            <person name="Copeland A."/>
            <person name="Lapidus A."/>
            <person name="Glavina del Rio T."/>
            <person name="Dalin E."/>
            <person name="Tice H."/>
            <person name="Bruce D."/>
            <person name="Goodwin L."/>
            <person name="Pitluck S."/>
            <person name="Kyrpides N."/>
            <person name="Mavromatis K."/>
            <person name="Ivanova N."/>
            <person name="Mikhailova N."/>
            <person name="Sims D."/>
            <person name="Meincke L."/>
            <person name="Brettin T."/>
            <person name="Detter J.C."/>
            <person name="Han C."/>
            <person name="Larimer F."/>
            <person name="Land M."/>
            <person name="Hauser L."/>
            <person name="Markowitz V."/>
            <person name="Cheng J.F."/>
            <person name="Hugenholtz P."/>
            <person name="Woyke T."/>
            <person name="Wu D."/>
            <person name="Eisen J.A."/>
        </authorList>
    </citation>
    <scope>NUCLEOTIDE SEQUENCE [LARGE SCALE GENOMIC DNA]</scope>
    <source>
        <strain evidence="3">ATCC 33386 / NCTC 11300</strain>
    </source>
</reference>
<feature type="domain" description="Restriction endonuclease type IV Mrr" evidence="1">
    <location>
        <begin position="206"/>
        <end position="320"/>
    </location>
</feature>
<dbReference type="InterPro" id="IPR007560">
    <property type="entry name" value="Restrct_endonuc_IV_Mrr"/>
</dbReference>